<dbReference type="AlphaFoldDB" id="A0A6G0YHQ8"/>
<dbReference type="OrthoDB" id="6626684at2759"/>
<gene>
    <name evidence="1" type="ORF">FWK35_00024511</name>
</gene>
<dbReference type="Proteomes" id="UP000478052">
    <property type="component" value="Unassembled WGS sequence"/>
</dbReference>
<sequence>MTSNPTNHSSLSILLSNANGLKQHSNELFYLIHNKNIDIALITETHLSKSSNMNFNGYTTIRADHPDGTSHEGSAIIIRSSLFYNQMQNTNKPYLQAANIKIKINHLNVTISSAYFPLGQQITEPKLQSFLQSLDIDNAISILTKSIQNAVSNSSSHNSNNILPKYHTALPPFLVNLIKAKRQARSLWQRTKYPRHKNIHNHPITDLKT</sequence>
<comment type="caution">
    <text evidence="1">The sequence shown here is derived from an EMBL/GenBank/DDBJ whole genome shotgun (WGS) entry which is preliminary data.</text>
</comment>
<organism evidence="1 2">
    <name type="scientific">Aphis craccivora</name>
    <name type="common">Cowpea aphid</name>
    <dbReference type="NCBI Taxonomy" id="307492"/>
    <lineage>
        <taxon>Eukaryota</taxon>
        <taxon>Metazoa</taxon>
        <taxon>Ecdysozoa</taxon>
        <taxon>Arthropoda</taxon>
        <taxon>Hexapoda</taxon>
        <taxon>Insecta</taxon>
        <taxon>Pterygota</taxon>
        <taxon>Neoptera</taxon>
        <taxon>Paraneoptera</taxon>
        <taxon>Hemiptera</taxon>
        <taxon>Sternorrhyncha</taxon>
        <taxon>Aphidomorpha</taxon>
        <taxon>Aphidoidea</taxon>
        <taxon>Aphididae</taxon>
        <taxon>Aphidini</taxon>
        <taxon>Aphis</taxon>
        <taxon>Aphis</taxon>
    </lineage>
</organism>
<keyword evidence="2" id="KW-1185">Reference proteome</keyword>
<evidence type="ECO:0000313" key="2">
    <source>
        <dbReference type="Proteomes" id="UP000478052"/>
    </source>
</evidence>
<dbReference type="InterPro" id="IPR036691">
    <property type="entry name" value="Endo/exonu/phosph_ase_sf"/>
</dbReference>
<dbReference type="Gene3D" id="3.60.10.10">
    <property type="entry name" value="Endonuclease/exonuclease/phosphatase"/>
    <property type="match status" value="1"/>
</dbReference>
<name>A0A6G0YHQ8_APHCR</name>
<proteinExistence type="predicted"/>
<reference evidence="1 2" key="1">
    <citation type="submission" date="2019-08" db="EMBL/GenBank/DDBJ databases">
        <title>Whole genome of Aphis craccivora.</title>
        <authorList>
            <person name="Voronova N.V."/>
            <person name="Shulinski R.S."/>
            <person name="Bandarenka Y.V."/>
            <person name="Zhorov D.G."/>
            <person name="Warner D."/>
        </authorList>
    </citation>
    <scope>NUCLEOTIDE SEQUENCE [LARGE SCALE GENOMIC DNA]</scope>
    <source>
        <strain evidence="1">180601</strain>
        <tissue evidence="1">Whole Body</tissue>
    </source>
</reference>
<dbReference type="SUPFAM" id="SSF56219">
    <property type="entry name" value="DNase I-like"/>
    <property type="match status" value="1"/>
</dbReference>
<accession>A0A6G0YHQ8</accession>
<dbReference type="EMBL" id="VUJU01003986">
    <property type="protein sequence ID" value="KAF0755918.1"/>
    <property type="molecule type" value="Genomic_DNA"/>
</dbReference>
<evidence type="ECO:0000313" key="1">
    <source>
        <dbReference type="EMBL" id="KAF0755918.1"/>
    </source>
</evidence>
<protein>
    <submittedName>
        <fullName evidence="1">Tigger transposable element-derived protein 6-like</fullName>
    </submittedName>
</protein>